<evidence type="ECO:0000256" key="2">
    <source>
        <dbReference type="ARBA" id="ARBA00022692"/>
    </source>
</evidence>
<sequence length="401" mass="45138">MAASLLKKTSRRCLSQKLIDQDILSQPQTENCTVDVFLKHIIYQTVDVNTKKLLFTSTLKVQMIWEDPVLAWNMSEYPHDQVMLPAKKVWTPHLSVKNAVSSTLEHDSKDLLVFSNGTVIHQVLMSIVVGCDINLYSYPFTTDSCPVYLDGRNSMGCGSIINIGKIYPKGIERGDWRTDSVDNIRDKKGYTYLWVTLSTRSFNPMVTLILPSILIMLADVASFSLPLGGGERNSFKVTLVLSFIMFLIILSDILPGDSLCSPLIRYHFCVCLICLVISMILSMLLTRLGDDGSFVPFSPPRWCSRRDKPSHTEDSPNAADSEPEAPGTGTDPKAEDAALQRVAKYLEGVTAQDRLAHSRKTLANKLDKICFWIYVLFYIVYAMVMVYMSNYYMCAVDNLEF</sequence>
<feature type="transmembrane region" description="Helical" evidence="6">
    <location>
        <begin position="369"/>
        <end position="388"/>
    </location>
</feature>
<comment type="subcellular location">
    <subcellularLocation>
        <location evidence="1">Membrane</location>
        <topology evidence="1">Multi-pass membrane protein</topology>
    </subcellularLocation>
</comment>
<feature type="domain" description="Neurotransmitter-gated ion-channel ligand-binding" evidence="7">
    <location>
        <begin position="16"/>
        <end position="147"/>
    </location>
</feature>
<evidence type="ECO:0000256" key="4">
    <source>
        <dbReference type="ARBA" id="ARBA00023136"/>
    </source>
</evidence>
<evidence type="ECO:0000256" key="1">
    <source>
        <dbReference type="ARBA" id="ARBA00004141"/>
    </source>
</evidence>
<feature type="region of interest" description="Disordered" evidence="5">
    <location>
        <begin position="305"/>
        <end position="333"/>
    </location>
</feature>
<evidence type="ECO:0000256" key="3">
    <source>
        <dbReference type="ARBA" id="ARBA00022989"/>
    </source>
</evidence>
<feature type="domain" description="Neurotransmitter-gated ion-channel transmembrane" evidence="8">
    <location>
        <begin position="208"/>
        <end position="281"/>
    </location>
</feature>
<evidence type="ECO:0000259" key="8">
    <source>
        <dbReference type="Pfam" id="PF02932"/>
    </source>
</evidence>
<dbReference type="InterPro" id="IPR038050">
    <property type="entry name" value="Neuro_actylchol_rec"/>
</dbReference>
<reference evidence="9" key="1">
    <citation type="submission" date="2021-01" db="EMBL/GenBank/DDBJ databases">
        <title>A chromosome-scale assembly of European eel, Anguilla anguilla.</title>
        <authorList>
            <person name="Henkel C."/>
            <person name="Jong-Raadsen S.A."/>
            <person name="Dufour S."/>
            <person name="Weltzien F.-A."/>
            <person name="Palstra A.P."/>
            <person name="Pelster B."/>
            <person name="Spaink H.P."/>
            <person name="Van Den Thillart G.E."/>
            <person name="Jansen H."/>
            <person name="Zahm M."/>
            <person name="Klopp C."/>
            <person name="Cedric C."/>
            <person name="Louis A."/>
            <person name="Berthelot C."/>
            <person name="Parey E."/>
            <person name="Roest Crollius H."/>
            <person name="Montfort J."/>
            <person name="Robinson-Rechavi M."/>
            <person name="Bucao C."/>
            <person name="Bouchez O."/>
            <person name="Gislard M."/>
            <person name="Lluch J."/>
            <person name="Milhes M."/>
            <person name="Lampietro C."/>
            <person name="Lopez Roques C."/>
            <person name="Donnadieu C."/>
            <person name="Braasch I."/>
            <person name="Desvignes T."/>
            <person name="Postlethwait J."/>
            <person name="Bobe J."/>
            <person name="Guiguen Y."/>
            <person name="Dirks R."/>
        </authorList>
    </citation>
    <scope>NUCLEOTIDE SEQUENCE</scope>
    <source>
        <strain evidence="9">Tag_6206</strain>
        <tissue evidence="9">Liver</tissue>
    </source>
</reference>
<dbReference type="SUPFAM" id="SSF63712">
    <property type="entry name" value="Nicotinic receptor ligand binding domain-like"/>
    <property type="match status" value="1"/>
</dbReference>
<feature type="compositionally biased region" description="Basic and acidic residues" evidence="5">
    <location>
        <begin position="305"/>
        <end position="314"/>
    </location>
</feature>
<accession>A0A9D3LLV3</accession>
<evidence type="ECO:0000259" key="7">
    <source>
        <dbReference type="Pfam" id="PF02931"/>
    </source>
</evidence>
<keyword evidence="10" id="KW-1185">Reference proteome</keyword>
<gene>
    <name evidence="9" type="ORF">ANANG_G00293770</name>
</gene>
<dbReference type="Gene3D" id="2.70.170.10">
    <property type="entry name" value="Neurotransmitter-gated ion-channel ligand-binding domain"/>
    <property type="match status" value="1"/>
</dbReference>
<evidence type="ECO:0008006" key="11">
    <source>
        <dbReference type="Google" id="ProtNLM"/>
    </source>
</evidence>
<feature type="transmembrane region" description="Helical" evidence="6">
    <location>
        <begin position="205"/>
        <end position="227"/>
    </location>
</feature>
<dbReference type="InterPro" id="IPR006029">
    <property type="entry name" value="Neurotrans-gated_channel_TM"/>
</dbReference>
<dbReference type="InterPro" id="IPR036719">
    <property type="entry name" value="Neuro-gated_channel_TM_sf"/>
</dbReference>
<dbReference type="Pfam" id="PF02932">
    <property type="entry name" value="Neur_chan_memb"/>
    <property type="match status" value="1"/>
</dbReference>
<dbReference type="EMBL" id="JAFIRN010000017">
    <property type="protein sequence ID" value="KAG5832686.1"/>
    <property type="molecule type" value="Genomic_DNA"/>
</dbReference>
<dbReference type="InterPro" id="IPR036734">
    <property type="entry name" value="Neur_chan_lig-bd_sf"/>
</dbReference>
<dbReference type="InterPro" id="IPR006202">
    <property type="entry name" value="Neur_chan_lig-bd"/>
</dbReference>
<dbReference type="SUPFAM" id="SSF90112">
    <property type="entry name" value="Neurotransmitter-gated ion-channel transmembrane pore"/>
    <property type="match status" value="1"/>
</dbReference>
<protein>
    <recommendedName>
        <fullName evidence="11">Neurotransmitter-gated ion-channel ligand-binding domain-containing protein</fullName>
    </recommendedName>
</protein>
<keyword evidence="2 6" id="KW-0812">Transmembrane</keyword>
<dbReference type="Gene3D" id="1.20.58.390">
    <property type="entry name" value="Neurotransmitter-gated ion-channel transmembrane domain"/>
    <property type="match status" value="1"/>
</dbReference>
<dbReference type="GO" id="GO:0016020">
    <property type="term" value="C:membrane"/>
    <property type="evidence" value="ECO:0007669"/>
    <property type="project" value="UniProtKB-SubCell"/>
</dbReference>
<dbReference type="PANTHER" id="PTHR18945">
    <property type="entry name" value="NEUROTRANSMITTER GATED ION CHANNEL"/>
    <property type="match status" value="1"/>
</dbReference>
<dbReference type="AlphaFoldDB" id="A0A9D3LLV3"/>
<feature type="transmembrane region" description="Helical" evidence="6">
    <location>
        <begin position="263"/>
        <end position="285"/>
    </location>
</feature>
<dbReference type="GO" id="GO:0004888">
    <property type="term" value="F:transmembrane signaling receptor activity"/>
    <property type="evidence" value="ECO:0007669"/>
    <property type="project" value="InterPro"/>
</dbReference>
<evidence type="ECO:0000256" key="5">
    <source>
        <dbReference type="SAM" id="MobiDB-lite"/>
    </source>
</evidence>
<dbReference type="Proteomes" id="UP001044222">
    <property type="component" value="Chromosome 17"/>
</dbReference>
<dbReference type="GO" id="GO:0005230">
    <property type="term" value="F:extracellular ligand-gated monoatomic ion channel activity"/>
    <property type="evidence" value="ECO:0007669"/>
    <property type="project" value="InterPro"/>
</dbReference>
<name>A0A9D3LLV3_ANGAN</name>
<proteinExistence type="predicted"/>
<evidence type="ECO:0000313" key="10">
    <source>
        <dbReference type="Proteomes" id="UP001044222"/>
    </source>
</evidence>
<dbReference type="Pfam" id="PF02931">
    <property type="entry name" value="Neur_chan_LBD"/>
    <property type="match status" value="1"/>
</dbReference>
<evidence type="ECO:0000313" key="9">
    <source>
        <dbReference type="EMBL" id="KAG5832686.1"/>
    </source>
</evidence>
<organism evidence="9 10">
    <name type="scientific">Anguilla anguilla</name>
    <name type="common">European freshwater eel</name>
    <name type="synonym">Muraena anguilla</name>
    <dbReference type="NCBI Taxonomy" id="7936"/>
    <lineage>
        <taxon>Eukaryota</taxon>
        <taxon>Metazoa</taxon>
        <taxon>Chordata</taxon>
        <taxon>Craniata</taxon>
        <taxon>Vertebrata</taxon>
        <taxon>Euteleostomi</taxon>
        <taxon>Actinopterygii</taxon>
        <taxon>Neopterygii</taxon>
        <taxon>Teleostei</taxon>
        <taxon>Anguilliformes</taxon>
        <taxon>Anguillidae</taxon>
        <taxon>Anguilla</taxon>
    </lineage>
</organism>
<keyword evidence="4 6" id="KW-0472">Membrane</keyword>
<evidence type="ECO:0000256" key="6">
    <source>
        <dbReference type="SAM" id="Phobius"/>
    </source>
</evidence>
<dbReference type="InterPro" id="IPR006201">
    <property type="entry name" value="Neur_channel"/>
</dbReference>
<feature type="transmembrane region" description="Helical" evidence="6">
    <location>
        <begin position="234"/>
        <end position="251"/>
    </location>
</feature>
<keyword evidence="3 6" id="KW-1133">Transmembrane helix</keyword>
<comment type="caution">
    <text evidence="9">The sequence shown here is derived from an EMBL/GenBank/DDBJ whole genome shotgun (WGS) entry which is preliminary data.</text>
</comment>